<protein>
    <recommendedName>
        <fullName evidence="1">CHAT domain-containing protein</fullName>
    </recommendedName>
</protein>
<reference evidence="2 3" key="1">
    <citation type="journal article" date="2018" name="Nat. Ecol. Evol.">
        <title>Pezizomycetes genomes reveal the molecular basis of ectomycorrhizal truffle lifestyle.</title>
        <authorList>
            <person name="Murat C."/>
            <person name="Payen T."/>
            <person name="Noel B."/>
            <person name="Kuo A."/>
            <person name="Morin E."/>
            <person name="Chen J."/>
            <person name="Kohler A."/>
            <person name="Krizsan K."/>
            <person name="Balestrini R."/>
            <person name="Da Silva C."/>
            <person name="Montanini B."/>
            <person name="Hainaut M."/>
            <person name="Levati E."/>
            <person name="Barry K.W."/>
            <person name="Belfiori B."/>
            <person name="Cichocki N."/>
            <person name="Clum A."/>
            <person name="Dockter R.B."/>
            <person name="Fauchery L."/>
            <person name="Guy J."/>
            <person name="Iotti M."/>
            <person name="Le Tacon F."/>
            <person name="Lindquist E.A."/>
            <person name="Lipzen A."/>
            <person name="Malagnac F."/>
            <person name="Mello A."/>
            <person name="Molinier V."/>
            <person name="Miyauchi S."/>
            <person name="Poulain J."/>
            <person name="Riccioni C."/>
            <person name="Rubini A."/>
            <person name="Sitrit Y."/>
            <person name="Splivallo R."/>
            <person name="Traeger S."/>
            <person name="Wang M."/>
            <person name="Zifcakova L."/>
            <person name="Wipf D."/>
            <person name="Zambonelli A."/>
            <person name="Paolocci F."/>
            <person name="Nowrousian M."/>
            <person name="Ottonello S."/>
            <person name="Baldrian P."/>
            <person name="Spatafora J.W."/>
            <person name="Henrissat B."/>
            <person name="Nagy L.G."/>
            <person name="Aury J.M."/>
            <person name="Wincker P."/>
            <person name="Grigoriev I.V."/>
            <person name="Bonfante P."/>
            <person name="Martin F.M."/>
        </authorList>
    </citation>
    <scope>NUCLEOTIDE SEQUENCE [LARGE SCALE GENOMIC DNA]</scope>
    <source>
        <strain evidence="2 3">CCBAS932</strain>
    </source>
</reference>
<dbReference type="Pfam" id="PF12770">
    <property type="entry name" value="CHAT"/>
    <property type="match status" value="1"/>
</dbReference>
<evidence type="ECO:0000313" key="3">
    <source>
        <dbReference type="Proteomes" id="UP000277580"/>
    </source>
</evidence>
<dbReference type="InParanoid" id="A0A3N4K735"/>
<gene>
    <name evidence="2" type="ORF">P167DRAFT_610121</name>
</gene>
<dbReference type="STRING" id="1392247.A0A3N4K735"/>
<dbReference type="EMBL" id="ML119401">
    <property type="protein sequence ID" value="RPB06370.1"/>
    <property type="molecule type" value="Genomic_DNA"/>
</dbReference>
<evidence type="ECO:0000259" key="1">
    <source>
        <dbReference type="Pfam" id="PF12770"/>
    </source>
</evidence>
<dbReference type="Gene3D" id="1.25.40.10">
    <property type="entry name" value="Tetratricopeptide repeat domain"/>
    <property type="match status" value="1"/>
</dbReference>
<proteinExistence type="predicted"/>
<keyword evidence="3" id="KW-1185">Reference proteome</keyword>
<dbReference type="Proteomes" id="UP000277580">
    <property type="component" value="Unassembled WGS sequence"/>
</dbReference>
<accession>A0A3N4K735</accession>
<dbReference type="OrthoDB" id="9991317at2759"/>
<organism evidence="2 3">
    <name type="scientific">Morchella conica CCBAS932</name>
    <dbReference type="NCBI Taxonomy" id="1392247"/>
    <lineage>
        <taxon>Eukaryota</taxon>
        <taxon>Fungi</taxon>
        <taxon>Dikarya</taxon>
        <taxon>Ascomycota</taxon>
        <taxon>Pezizomycotina</taxon>
        <taxon>Pezizomycetes</taxon>
        <taxon>Pezizales</taxon>
        <taxon>Morchellaceae</taxon>
        <taxon>Morchella</taxon>
    </lineage>
</organism>
<dbReference type="InterPro" id="IPR024983">
    <property type="entry name" value="CHAT_dom"/>
</dbReference>
<dbReference type="InterPro" id="IPR011990">
    <property type="entry name" value="TPR-like_helical_dom_sf"/>
</dbReference>
<name>A0A3N4K735_9PEZI</name>
<feature type="domain" description="CHAT" evidence="1">
    <location>
        <begin position="487"/>
        <end position="792"/>
    </location>
</feature>
<dbReference type="AlphaFoldDB" id="A0A3N4K735"/>
<evidence type="ECO:0000313" key="2">
    <source>
        <dbReference type="EMBL" id="RPB06370.1"/>
    </source>
</evidence>
<sequence length="793" mass="88952">MKCAERPISRPPGAPDRADVVASLGTMYHSRYLRFSALSDLEEAIKFIKMAVEDSKPFDAKNSLRSSILGSLYEQRYQRNREYDDLENAIKLTSDSLSAPSDNPTRGVLLNNFAVAISTRYEYRKAQAVEDLEEAIKLMELRVSITPRDNLNERSHGLWILGKLYIERFKLLGSRGTKLIEPAVKNLEEALDTVPKEDPKRIHFIWNLSQALELRYRISHSFDDLNKMVTLLRESWSCRAAQPRSLVLASVLSAAQYAKLGMLKEASALYKQGLGLLDKVNLRYVGGSDQENFFTESIPPELGSIAVGICFLAGEDASSCLRLLELSRGLIMGGVIDSRCDVSDLRSQHPDLCNRYDQLRIEVDSPVLRESTDQLTQGPTYRRREKAVDELEEVMDSIRKLPGFEGFQLPPCAEDLQAMACEGPIVILNCLEIGGHAIIVTPEAIKSLEFPQGFYEKVTTQMAVFKQCLKWNRSNYASKTKDMKMFLAWLWEDVVKPVFRKLNILSENDKGKGPHQDPEELPRVWWIGVGPLAAAPFHAAGNHSKGSRENTLSRAISSYTPTIKALRYAREKPLDLLKKSKPRILTVAMPTTPGGVWSSLKASEEVERISDVVDKTQWLSATKLNCPTTAKVTTEMPLHDVIHFACHGDSDDNSPSNSALILQKNEEEIDRLTVEQMSHMNLRDAQIAYLSACSTAENSSKLALADESLFIASAFQLAGFNHVLATRWASFDDACLIVATEFYKLLFEGGPHGNEREGGHRRVSLVFHKAVLRLREMYRAQPIKWASFIHTGA</sequence>